<feature type="domain" description="NmrA-like" evidence="3">
    <location>
        <begin position="5"/>
        <end position="249"/>
    </location>
</feature>
<dbReference type="GO" id="GO:0005634">
    <property type="term" value="C:nucleus"/>
    <property type="evidence" value="ECO:0007669"/>
    <property type="project" value="TreeGrafter"/>
</dbReference>
<dbReference type="InterPro" id="IPR051164">
    <property type="entry name" value="NmrA-like_oxidored"/>
</dbReference>
<dbReference type="Pfam" id="PF05368">
    <property type="entry name" value="NmrA"/>
    <property type="match status" value="1"/>
</dbReference>
<evidence type="ECO:0000313" key="4">
    <source>
        <dbReference type="EMBL" id="KAF7673602.1"/>
    </source>
</evidence>
<proteinExistence type="inferred from homology"/>
<dbReference type="RefSeq" id="XP_038783929.1">
    <property type="nucleotide sequence ID" value="XM_038933264.1"/>
</dbReference>
<evidence type="ECO:0000256" key="1">
    <source>
        <dbReference type="ARBA" id="ARBA00006328"/>
    </source>
</evidence>
<reference evidence="4" key="1">
    <citation type="submission" date="2020-01" db="EMBL/GenBank/DDBJ databases">
        <authorList>
            <person name="Feng Z.H.Z."/>
        </authorList>
    </citation>
    <scope>NUCLEOTIDE SEQUENCE</scope>
    <source>
        <strain evidence="4">CBS107.38</strain>
    </source>
</reference>
<reference evidence="4" key="2">
    <citation type="submission" date="2020-08" db="EMBL/GenBank/DDBJ databases">
        <title>Draft Genome Sequence of Cumin Blight Pathogen Alternaria burnsii.</title>
        <authorList>
            <person name="Feng Z."/>
        </authorList>
    </citation>
    <scope>NUCLEOTIDE SEQUENCE</scope>
    <source>
        <strain evidence="4">CBS107.38</strain>
    </source>
</reference>
<comment type="caution">
    <text evidence="4">The sequence shown here is derived from an EMBL/GenBank/DDBJ whole genome shotgun (WGS) entry which is preliminary data.</text>
</comment>
<dbReference type="AlphaFoldDB" id="A0A8H7EDG4"/>
<dbReference type="SUPFAM" id="SSF51735">
    <property type="entry name" value="NAD(P)-binding Rossmann-fold domains"/>
    <property type="match status" value="1"/>
</dbReference>
<dbReference type="EMBL" id="JAAABM010000012">
    <property type="protein sequence ID" value="KAF7673602.1"/>
    <property type="molecule type" value="Genomic_DNA"/>
</dbReference>
<dbReference type="InterPro" id="IPR036291">
    <property type="entry name" value="NAD(P)-bd_dom_sf"/>
</dbReference>
<protein>
    <recommendedName>
        <fullName evidence="3">NmrA-like domain-containing protein</fullName>
    </recommendedName>
</protein>
<organism evidence="4 5">
    <name type="scientific">Alternaria burnsii</name>
    <dbReference type="NCBI Taxonomy" id="1187904"/>
    <lineage>
        <taxon>Eukaryota</taxon>
        <taxon>Fungi</taxon>
        <taxon>Dikarya</taxon>
        <taxon>Ascomycota</taxon>
        <taxon>Pezizomycotina</taxon>
        <taxon>Dothideomycetes</taxon>
        <taxon>Pleosporomycetidae</taxon>
        <taxon>Pleosporales</taxon>
        <taxon>Pleosporineae</taxon>
        <taxon>Pleosporaceae</taxon>
        <taxon>Alternaria</taxon>
        <taxon>Alternaria sect. Alternaria</taxon>
    </lineage>
</organism>
<comment type="similarity">
    <text evidence="1">Belongs to the NmrA-type oxidoreductase family.</text>
</comment>
<dbReference type="PANTHER" id="PTHR42748">
    <property type="entry name" value="NITROGEN METABOLITE REPRESSION PROTEIN NMRA FAMILY MEMBER"/>
    <property type="match status" value="1"/>
</dbReference>
<accession>A0A8H7EDG4</accession>
<dbReference type="Gene3D" id="3.90.25.10">
    <property type="entry name" value="UDP-galactose 4-epimerase, domain 1"/>
    <property type="match status" value="1"/>
</dbReference>
<dbReference type="GeneID" id="62206442"/>
<name>A0A8H7EDG4_9PLEO</name>
<keyword evidence="2" id="KW-0521">NADP</keyword>
<dbReference type="PANTHER" id="PTHR42748:SF31">
    <property type="entry name" value="NMRA-LIKE DOMAIN-CONTAINING PROTEIN-RELATED"/>
    <property type="match status" value="1"/>
</dbReference>
<evidence type="ECO:0000259" key="3">
    <source>
        <dbReference type="Pfam" id="PF05368"/>
    </source>
</evidence>
<keyword evidence="5" id="KW-1185">Reference proteome</keyword>
<evidence type="ECO:0000256" key="2">
    <source>
        <dbReference type="ARBA" id="ARBA00022857"/>
    </source>
</evidence>
<dbReference type="InterPro" id="IPR008030">
    <property type="entry name" value="NmrA-like"/>
</dbReference>
<gene>
    <name evidence="4" type="ORF">GT037_008217</name>
</gene>
<dbReference type="Proteomes" id="UP000596902">
    <property type="component" value="Unassembled WGS sequence"/>
</dbReference>
<dbReference type="Gene3D" id="3.40.50.720">
    <property type="entry name" value="NAD(P)-binding Rossmann-like Domain"/>
    <property type="match status" value="1"/>
</dbReference>
<sequence length="346" mass="37917">MAASFLVVGATGNTGRSVVETLSNHLKSSNTFSDYRILAMTRSANSSSAKALAKFPHVEIVEYTWTEITSEWLREHNVARAFIASHNEPPHFADESTFHIAALGAGVKYVVRISTTAANVAPDCKAYYPRAHWAIEAMLDSPAFESMHWSSLQPNVFSQLYLGTAAELIKTVRNGGKQHTLRLMADADSPVGIIDPSEVGPFAAHLLLQVNTSAQNKRRYVLNGPEDITGSQIVAMVEKHIGAKVEDVSFKDVGFVDYMAAASSYSKNVILTIKHAPETAWQGKAKAETTSKEVLEIAAPKKTPTRNGVSCGRLDAYFEEYKKQVVGEAEPYTPVPRRPQTYRAET</sequence>
<evidence type="ECO:0000313" key="5">
    <source>
        <dbReference type="Proteomes" id="UP000596902"/>
    </source>
</evidence>